<dbReference type="NCBIfam" id="NF047847">
    <property type="entry name" value="SS_mature_LptM"/>
    <property type="match status" value="1"/>
</dbReference>
<organism evidence="9 10">
    <name type="scientific">Limnohabitans parvus II-B4</name>
    <dbReference type="NCBI Taxonomy" id="1293052"/>
    <lineage>
        <taxon>Bacteria</taxon>
        <taxon>Pseudomonadati</taxon>
        <taxon>Pseudomonadota</taxon>
        <taxon>Betaproteobacteria</taxon>
        <taxon>Burkholderiales</taxon>
        <taxon>Comamonadaceae</taxon>
        <taxon>Limnohabitans</taxon>
    </lineage>
</organism>
<name>A0A315E2I7_9BURK</name>
<feature type="compositionally biased region" description="Polar residues" evidence="7">
    <location>
        <begin position="55"/>
        <end position="71"/>
    </location>
</feature>
<dbReference type="GO" id="GO:0009279">
    <property type="term" value="C:cell outer membrane"/>
    <property type="evidence" value="ECO:0007669"/>
    <property type="project" value="UniProtKB-SubCell"/>
</dbReference>
<gene>
    <name evidence="9" type="ORF">B9Z37_13210</name>
</gene>
<feature type="compositionally biased region" description="Low complexity" evidence="7">
    <location>
        <begin position="72"/>
        <end position="97"/>
    </location>
</feature>
<comment type="subcellular location">
    <subcellularLocation>
        <location evidence="1">Cell outer membrane</location>
        <topology evidence="1">Lipid-anchor</topology>
    </subcellularLocation>
</comment>
<dbReference type="OrthoDB" id="8550022at2"/>
<accession>A0A315E2I7</accession>
<dbReference type="AlphaFoldDB" id="A0A315E2I7"/>
<evidence type="ECO:0000256" key="3">
    <source>
        <dbReference type="ARBA" id="ARBA00023136"/>
    </source>
</evidence>
<evidence type="ECO:0000256" key="1">
    <source>
        <dbReference type="ARBA" id="ARBA00004459"/>
    </source>
</evidence>
<evidence type="ECO:0000256" key="6">
    <source>
        <dbReference type="ARBA" id="ARBA00023288"/>
    </source>
</evidence>
<dbReference type="RefSeq" id="WP_108313478.1">
    <property type="nucleotide sequence ID" value="NZ_NESN01000005.1"/>
</dbReference>
<feature type="signal peptide" evidence="8">
    <location>
        <begin position="1"/>
        <end position="18"/>
    </location>
</feature>
<proteinExistence type="predicted"/>
<dbReference type="PROSITE" id="PS51257">
    <property type="entry name" value="PROKAR_LIPOPROTEIN"/>
    <property type="match status" value="1"/>
</dbReference>
<feature type="chain" id="PRO_5016333719" description="Sugar transporter" evidence="8">
    <location>
        <begin position="19"/>
        <end position="97"/>
    </location>
</feature>
<keyword evidence="6" id="KW-0449">Lipoprotein</keyword>
<dbReference type="InterPro" id="IPR032831">
    <property type="entry name" value="LptM_cons"/>
</dbReference>
<protein>
    <recommendedName>
        <fullName evidence="11">Sugar transporter</fullName>
    </recommendedName>
</protein>
<evidence type="ECO:0000256" key="8">
    <source>
        <dbReference type="SAM" id="SignalP"/>
    </source>
</evidence>
<evidence type="ECO:0000256" key="7">
    <source>
        <dbReference type="SAM" id="MobiDB-lite"/>
    </source>
</evidence>
<dbReference type="Proteomes" id="UP000250790">
    <property type="component" value="Unassembled WGS sequence"/>
</dbReference>
<evidence type="ECO:0000256" key="2">
    <source>
        <dbReference type="ARBA" id="ARBA00022729"/>
    </source>
</evidence>
<feature type="region of interest" description="Disordered" evidence="7">
    <location>
        <begin position="49"/>
        <end position="97"/>
    </location>
</feature>
<evidence type="ECO:0000313" key="10">
    <source>
        <dbReference type="Proteomes" id="UP000250790"/>
    </source>
</evidence>
<evidence type="ECO:0000256" key="5">
    <source>
        <dbReference type="ARBA" id="ARBA00023237"/>
    </source>
</evidence>
<keyword evidence="2 8" id="KW-0732">Signal</keyword>
<dbReference type="EMBL" id="NESN01000005">
    <property type="protein sequence ID" value="PUE52026.1"/>
    <property type="molecule type" value="Genomic_DNA"/>
</dbReference>
<evidence type="ECO:0008006" key="11">
    <source>
        <dbReference type="Google" id="ProtNLM"/>
    </source>
</evidence>
<evidence type="ECO:0000256" key="4">
    <source>
        <dbReference type="ARBA" id="ARBA00023139"/>
    </source>
</evidence>
<evidence type="ECO:0000313" key="9">
    <source>
        <dbReference type="EMBL" id="PUE52026.1"/>
    </source>
</evidence>
<keyword evidence="3" id="KW-0472">Membrane</keyword>
<dbReference type="Pfam" id="PF13627">
    <property type="entry name" value="LptM_cons"/>
    <property type="match status" value="1"/>
</dbReference>
<keyword evidence="4" id="KW-0564">Palmitate</keyword>
<keyword evidence="10" id="KW-1185">Reference proteome</keyword>
<keyword evidence="5" id="KW-0998">Cell outer membrane</keyword>
<sequence>MLKVLKILVTAHALVGGAAMLTACGQKGPLVLPSTPESVGRATLPQTLKLWPASPGSNAPTVSPSTTTETNAPVAAPAGAPATAPLTAPEAPAAAPK</sequence>
<reference evidence="9 10" key="1">
    <citation type="submission" date="2017-04" db="EMBL/GenBank/DDBJ databases">
        <title>Unexpected and diverse lifestyles within the genus Limnohabitans.</title>
        <authorList>
            <person name="Kasalicky V."/>
            <person name="Mehrshad M."/>
            <person name="Andrei S.-A."/>
            <person name="Salcher M."/>
            <person name="Kratochvilova H."/>
            <person name="Simek K."/>
            <person name="Ghai R."/>
        </authorList>
    </citation>
    <scope>NUCLEOTIDE SEQUENCE [LARGE SCALE GENOMIC DNA]</scope>
    <source>
        <strain evidence="9 10">II-B4</strain>
    </source>
</reference>
<comment type="caution">
    <text evidence="9">The sequence shown here is derived from an EMBL/GenBank/DDBJ whole genome shotgun (WGS) entry which is preliminary data.</text>
</comment>